<proteinExistence type="inferred from homology"/>
<dbReference type="EMBL" id="LNPX01000053">
    <property type="protein sequence ID" value="OEK51876.1"/>
    <property type="molecule type" value="Genomic_DNA"/>
</dbReference>
<accession>A0A1E5TG81</accession>
<dbReference type="GO" id="GO:0004852">
    <property type="term" value="F:uroporphyrinogen-III synthase activity"/>
    <property type="evidence" value="ECO:0007669"/>
    <property type="project" value="UniProtKB-UniRule"/>
</dbReference>
<evidence type="ECO:0000256" key="8">
    <source>
        <dbReference type="ARBA" id="ARBA00048617"/>
    </source>
</evidence>
<dbReference type="GO" id="GO:0006782">
    <property type="term" value="P:protoporphyrinogen IX biosynthetic process"/>
    <property type="evidence" value="ECO:0007669"/>
    <property type="project" value="UniProtKB-UniRule"/>
</dbReference>
<organism evidence="11 14">
    <name type="scientific">Staphylococcus equorum</name>
    <dbReference type="NCBI Taxonomy" id="246432"/>
    <lineage>
        <taxon>Bacteria</taxon>
        <taxon>Bacillati</taxon>
        <taxon>Bacillota</taxon>
        <taxon>Bacilli</taxon>
        <taxon>Bacillales</taxon>
        <taxon>Staphylococcaceae</taxon>
        <taxon>Staphylococcus</taxon>
    </lineage>
</organism>
<evidence type="ECO:0000256" key="4">
    <source>
        <dbReference type="ARBA" id="ARBA00023239"/>
    </source>
</evidence>
<comment type="catalytic activity">
    <reaction evidence="8 9">
        <text>hydroxymethylbilane = uroporphyrinogen III + H2O</text>
        <dbReference type="Rhea" id="RHEA:18965"/>
        <dbReference type="ChEBI" id="CHEBI:15377"/>
        <dbReference type="ChEBI" id="CHEBI:57308"/>
        <dbReference type="ChEBI" id="CHEBI:57845"/>
        <dbReference type="EC" id="4.2.1.75"/>
    </reaction>
</comment>
<keyword evidence="14" id="KW-1185">Reference proteome</keyword>
<comment type="function">
    <text evidence="6 9">Catalyzes cyclization of the linear tetrapyrrole, hydroxymethylbilane, to the macrocyclic uroporphyrinogen III.</text>
</comment>
<dbReference type="PANTHER" id="PTHR38042:SF1">
    <property type="entry name" value="UROPORPHYRINOGEN-III SYNTHASE, CHLOROPLASTIC"/>
    <property type="match status" value="1"/>
</dbReference>
<evidence type="ECO:0000256" key="5">
    <source>
        <dbReference type="ARBA" id="ARBA00023244"/>
    </source>
</evidence>
<dbReference type="AlphaFoldDB" id="A0A1E5TG81"/>
<dbReference type="EC" id="4.2.1.75" evidence="3 9"/>
<name>A0A1E5TG81_9STAP</name>
<evidence type="ECO:0000256" key="9">
    <source>
        <dbReference type="RuleBase" id="RU366031"/>
    </source>
</evidence>
<dbReference type="RefSeq" id="WP_002507388.1">
    <property type="nucleotide sequence ID" value="NZ_CP013980.1"/>
</dbReference>
<keyword evidence="4 9" id="KW-0456">Lyase</keyword>
<dbReference type="Proteomes" id="UP001152422">
    <property type="component" value="Unassembled WGS sequence"/>
</dbReference>
<dbReference type="Gene3D" id="3.40.50.10090">
    <property type="match status" value="2"/>
</dbReference>
<evidence type="ECO:0000256" key="3">
    <source>
        <dbReference type="ARBA" id="ARBA00013109"/>
    </source>
</evidence>
<evidence type="ECO:0000313" key="11">
    <source>
        <dbReference type="EMBL" id="MDG0845179.1"/>
    </source>
</evidence>
<reference evidence="12" key="2">
    <citation type="submission" date="2015-11" db="EMBL/GenBank/DDBJ databases">
        <authorList>
            <person name="Wolfe B.E."/>
        </authorList>
    </citation>
    <scope>NUCLEOTIDE SEQUENCE</scope>
    <source>
        <strain evidence="12">738_7</strain>
    </source>
</reference>
<evidence type="ECO:0000256" key="2">
    <source>
        <dbReference type="ARBA" id="ARBA00008133"/>
    </source>
</evidence>
<dbReference type="InterPro" id="IPR039793">
    <property type="entry name" value="UROS/Hem4"/>
</dbReference>
<evidence type="ECO:0000313" key="14">
    <source>
        <dbReference type="Proteomes" id="UP001152422"/>
    </source>
</evidence>
<comment type="caution">
    <text evidence="11">The sequence shown here is derived from an EMBL/GenBank/DDBJ whole genome shotgun (WGS) entry which is preliminary data.</text>
</comment>
<dbReference type="EMBL" id="JAMBQA010000001">
    <property type="protein sequence ID" value="MDG0845179.1"/>
    <property type="molecule type" value="Genomic_DNA"/>
</dbReference>
<feature type="domain" description="Tetrapyrrole biosynthesis uroporphyrinogen III synthase" evidence="10">
    <location>
        <begin position="21"/>
        <end position="217"/>
    </location>
</feature>
<reference evidence="13" key="1">
    <citation type="submission" date="2015-11" db="EMBL/GenBank/DDBJ databases">
        <title>Genomic diversity of Staphylococcus saprophyticus strains from urinary tract infections, animal surfaces, and fermented foods.</title>
        <authorList>
            <person name="Wolfe B.E."/>
        </authorList>
    </citation>
    <scope>NUCLEOTIDE SEQUENCE [LARGE SCALE GENOMIC DNA]</scope>
    <source>
        <strain evidence="13">738_7</strain>
    </source>
</reference>
<dbReference type="InterPro" id="IPR036108">
    <property type="entry name" value="4pyrrol_syn_uPrphyn_synt_sf"/>
</dbReference>
<dbReference type="CDD" id="cd06578">
    <property type="entry name" value="HemD"/>
    <property type="match status" value="1"/>
</dbReference>
<comment type="similarity">
    <text evidence="2 9">Belongs to the uroporphyrinogen-III synthase family.</text>
</comment>
<dbReference type="Pfam" id="PF02602">
    <property type="entry name" value="HEM4"/>
    <property type="match status" value="1"/>
</dbReference>
<dbReference type="GO" id="GO:0006780">
    <property type="term" value="P:uroporphyrinogen III biosynthetic process"/>
    <property type="evidence" value="ECO:0007669"/>
    <property type="project" value="UniProtKB-UniRule"/>
</dbReference>
<evidence type="ECO:0000259" key="10">
    <source>
        <dbReference type="Pfam" id="PF02602"/>
    </source>
</evidence>
<keyword evidence="5 9" id="KW-0627">Porphyrin biosynthesis</keyword>
<evidence type="ECO:0000256" key="1">
    <source>
        <dbReference type="ARBA" id="ARBA00004772"/>
    </source>
</evidence>
<evidence type="ECO:0000256" key="7">
    <source>
        <dbReference type="ARBA" id="ARBA00040167"/>
    </source>
</evidence>
<evidence type="ECO:0000313" key="13">
    <source>
        <dbReference type="Proteomes" id="UP000095464"/>
    </source>
</evidence>
<gene>
    <name evidence="12" type="ORF">ASS94_12725</name>
    <name evidence="11" type="ORF">M4L89_02820</name>
</gene>
<sequence length="228" mass="26038">MRPVIVMTQTSEFNKEDTCILHKPFIDVEPLSFDLNLLDVNYDWLIFSSKKAVKHFQSYLHKLNIQKIAVIGEKTADYCKTLGLDVSFCPTDYSQEGFLEEFEAVKGSRILLPSSAAARTLLQNGLKQQGYLVRKIDLYKPVPHTENINEVLNLIAENKVDAITFASSSAVRYFFESHHYIPFNNYFVIGQQTLDTLNTFNVQGTMAEIQTLESLIQKTLESWEDNAI</sequence>
<evidence type="ECO:0000256" key="6">
    <source>
        <dbReference type="ARBA" id="ARBA00037589"/>
    </source>
</evidence>
<protein>
    <recommendedName>
        <fullName evidence="7 9">Uroporphyrinogen-III synthase</fullName>
        <ecNumber evidence="3 9">4.2.1.75</ecNumber>
    </recommendedName>
</protein>
<dbReference type="InterPro" id="IPR003754">
    <property type="entry name" value="4pyrrol_synth_uPrphyn_synth"/>
</dbReference>
<comment type="pathway">
    <text evidence="1 9">Porphyrin-containing compound metabolism; protoporphyrin-IX biosynthesis; coproporphyrinogen-III from 5-aminolevulinate: step 3/4.</text>
</comment>
<reference evidence="11" key="3">
    <citation type="submission" date="2022-05" db="EMBL/GenBank/DDBJ databases">
        <title>Comparative genomics of Staphylococcus equorum isolates.</title>
        <authorList>
            <person name="Luelf R.H."/>
        </authorList>
    </citation>
    <scope>NUCLEOTIDE SEQUENCE</scope>
    <source>
        <strain evidence="11">TMW 2.2497</strain>
    </source>
</reference>
<dbReference type="Proteomes" id="UP000095464">
    <property type="component" value="Unassembled WGS sequence"/>
</dbReference>
<dbReference type="PANTHER" id="PTHR38042">
    <property type="entry name" value="UROPORPHYRINOGEN-III SYNTHASE, CHLOROPLASTIC"/>
    <property type="match status" value="1"/>
</dbReference>
<dbReference type="GeneID" id="69845702"/>
<evidence type="ECO:0000313" key="12">
    <source>
        <dbReference type="EMBL" id="OEK51876.1"/>
    </source>
</evidence>
<dbReference type="SUPFAM" id="SSF69618">
    <property type="entry name" value="HemD-like"/>
    <property type="match status" value="1"/>
</dbReference>